<proteinExistence type="predicted"/>
<name>A0A127F9D9_STEDE</name>
<accession>A0A127F9D9</accession>
<dbReference type="KEGG" id="sdf:ACG33_07920"/>
<sequence>MSIDTSVCASVDFIKNWFRLPPAADNAISHRVMSDPTGSNSAEDTLAMSIASVSVIPFEMAYCKAVIDASGSLASISIIPSRSDNHDLSRRTPHVLQSRQRDACVEFVADDVKRLADPSLAADAEPIQLGATRQAALPAIGKHLEKVLSRAHFAVQENLATVTHAFYNAG</sequence>
<reference evidence="1 2" key="1">
    <citation type="submission" date="2015-06" db="EMBL/GenBank/DDBJ databases">
        <title>A Comprehensive Approach to Explore the Metabolic and Phylogenetic Diversity of Bacterial Steroid Degradation in the Environment: Testosterone as an Example.</title>
        <authorList>
            <person name="Yang F.-C."/>
            <person name="Chen Y.-L."/>
            <person name="Yu C.-P."/>
            <person name="Tang S.-L."/>
            <person name="Wang P.-H."/>
            <person name="Ismail W."/>
            <person name="Wang C.-H."/>
            <person name="Yang C.-Y."/>
            <person name="Chiang Y.-R."/>
        </authorList>
    </citation>
    <scope>NUCLEOTIDE SEQUENCE [LARGE SCALE GENOMIC DNA]</scope>
    <source>
        <strain evidence="1 2">DSM 18526</strain>
    </source>
</reference>
<keyword evidence="2" id="KW-1185">Reference proteome</keyword>
<dbReference type="Proteomes" id="UP000070250">
    <property type="component" value="Chromosome"/>
</dbReference>
<evidence type="ECO:0000313" key="1">
    <source>
        <dbReference type="EMBL" id="AMN47023.1"/>
    </source>
</evidence>
<dbReference type="EMBL" id="CP011971">
    <property type="protein sequence ID" value="AMN47023.1"/>
    <property type="molecule type" value="Genomic_DNA"/>
</dbReference>
<evidence type="ECO:0000313" key="2">
    <source>
        <dbReference type="Proteomes" id="UP000070250"/>
    </source>
</evidence>
<protein>
    <submittedName>
        <fullName evidence="1">Uncharacterized protein</fullName>
    </submittedName>
</protein>
<dbReference type="AlphaFoldDB" id="A0A127F9D9"/>
<organism evidence="1 2">
    <name type="scientific">Steroidobacter denitrificans</name>
    <dbReference type="NCBI Taxonomy" id="465721"/>
    <lineage>
        <taxon>Bacteria</taxon>
        <taxon>Pseudomonadati</taxon>
        <taxon>Pseudomonadota</taxon>
        <taxon>Gammaproteobacteria</taxon>
        <taxon>Steroidobacterales</taxon>
        <taxon>Steroidobacteraceae</taxon>
        <taxon>Steroidobacter</taxon>
    </lineage>
</organism>
<gene>
    <name evidence="1" type="ORF">ACG33_07920</name>
</gene>